<sequence length="298" mass="35120">MKVNNHRQGIIAAAIWECRSKVACLWLVLLLLLFAAVTEAQTIPVRERFCPGEKVQYELYFKWGLLMPRAGHATLSIQDAEYEGKPSYHYRLLFATSGIIEKLYKMRDTLDCHFSSDMLLLRSEKRVNENDYYLIDDIHFSYDNKKIFAHSHRYTPSRTKIDTMLVSEDPYMFDMLGATMFLRSLDWHTMKTGDTFPFQVAIGRDRINISFRYTGQQIVERTETLKYRTRHFYIDIYDDAFTQSKEAAEIWIGDDENHIPIKIRAKLKIGAAEVYYKSSKGLRYPLTSRVEIKRREQY</sequence>
<dbReference type="Pfam" id="PF11306">
    <property type="entry name" value="DUF3108"/>
    <property type="match status" value="1"/>
</dbReference>
<keyword evidence="4" id="KW-1185">Reference proteome</keyword>
<evidence type="ECO:0000313" key="3">
    <source>
        <dbReference type="Proteomes" id="UP000256321"/>
    </source>
</evidence>
<dbReference type="EMBL" id="QREV01000006">
    <property type="protein sequence ID" value="RDU50356.1"/>
    <property type="molecule type" value="Genomic_DNA"/>
</dbReference>
<evidence type="ECO:0000313" key="4">
    <source>
        <dbReference type="Proteomes" id="UP000629596"/>
    </source>
</evidence>
<evidence type="ECO:0000313" key="2">
    <source>
        <dbReference type="EMBL" id="RDU50356.1"/>
    </source>
</evidence>
<comment type="caution">
    <text evidence="2">The sequence shown here is derived from an EMBL/GenBank/DDBJ whole genome shotgun (WGS) entry which is preliminary data.</text>
</comment>
<accession>A0A3D8HHA3</accession>
<reference evidence="1 4" key="2">
    <citation type="submission" date="2020-08" db="EMBL/GenBank/DDBJ databases">
        <title>Genome public.</title>
        <authorList>
            <person name="Liu C."/>
            <person name="Sun Q."/>
        </authorList>
    </citation>
    <scope>NUCLEOTIDE SEQUENCE [LARGE SCALE GENOMIC DNA]</scope>
    <source>
        <strain evidence="1 4">426_9</strain>
    </source>
</reference>
<dbReference type="Proteomes" id="UP000256321">
    <property type="component" value="Unassembled WGS sequence"/>
</dbReference>
<proteinExistence type="predicted"/>
<protein>
    <submittedName>
        <fullName evidence="2">DUF3108 domain-containing protein</fullName>
    </submittedName>
</protein>
<dbReference type="EMBL" id="JACRTI010000006">
    <property type="protein sequence ID" value="MBC8600873.1"/>
    <property type="molecule type" value="Genomic_DNA"/>
</dbReference>
<dbReference type="RefSeq" id="WP_115498392.1">
    <property type="nucleotide sequence ID" value="NZ_JACRTI010000006.1"/>
</dbReference>
<gene>
    <name evidence="2" type="ORF">DWU89_04020</name>
    <name evidence="1" type="ORF">H8784_03965</name>
</gene>
<evidence type="ECO:0000313" key="1">
    <source>
        <dbReference type="EMBL" id="MBC8600873.1"/>
    </source>
</evidence>
<reference evidence="2 3" key="1">
    <citation type="submission" date="2018-07" db="EMBL/GenBank/DDBJ databases">
        <title>Parabacteroides acidifaciens nov. sp., isolated from human feces.</title>
        <authorList>
            <person name="Wang Y.J."/>
        </authorList>
    </citation>
    <scope>NUCLEOTIDE SEQUENCE [LARGE SCALE GENOMIC DNA]</scope>
    <source>
        <strain evidence="2 3">426-9</strain>
    </source>
</reference>
<dbReference type="AlphaFoldDB" id="A0A3D8HHA3"/>
<dbReference type="Proteomes" id="UP000629596">
    <property type="component" value="Unassembled WGS sequence"/>
</dbReference>
<dbReference type="InterPro" id="IPR021457">
    <property type="entry name" value="DUF3108"/>
</dbReference>
<organism evidence="2 3">
    <name type="scientific">Parabacteroides acidifaciens</name>
    <dbReference type="NCBI Taxonomy" id="2290935"/>
    <lineage>
        <taxon>Bacteria</taxon>
        <taxon>Pseudomonadati</taxon>
        <taxon>Bacteroidota</taxon>
        <taxon>Bacteroidia</taxon>
        <taxon>Bacteroidales</taxon>
        <taxon>Tannerellaceae</taxon>
        <taxon>Parabacteroides</taxon>
    </lineage>
</organism>
<name>A0A3D8HHA3_9BACT</name>